<organism evidence="1 2">
    <name type="scientific">Enterospora canceri</name>
    <dbReference type="NCBI Taxonomy" id="1081671"/>
    <lineage>
        <taxon>Eukaryota</taxon>
        <taxon>Fungi</taxon>
        <taxon>Fungi incertae sedis</taxon>
        <taxon>Microsporidia</taxon>
        <taxon>Enterocytozoonidae</taxon>
        <taxon>Enterospora</taxon>
    </lineage>
</organism>
<dbReference type="EMBL" id="LWDP01000051">
    <property type="protein sequence ID" value="ORD93735.1"/>
    <property type="molecule type" value="Genomic_DNA"/>
</dbReference>
<comment type="caution">
    <text evidence="1">The sequence shown here is derived from an EMBL/GenBank/DDBJ whole genome shotgun (WGS) entry which is preliminary data.</text>
</comment>
<sequence>MSVEFIGDVEKPKRVKFDKKIELVFRDEFPKKNPNQSASSNRLTGYVIDRISAIVAGITTLSHVRESSSLLRPESTNFNEIDQLFDGNQFNIDECDSRLEQAQWFYDLLLRCTRNEIVVKQPIPFGEIEIGS</sequence>
<proteinExistence type="predicted"/>
<name>A0A1Y1S5Q1_9MICR</name>
<gene>
    <name evidence="1" type="ORF">ECANGB1_1592</name>
</gene>
<evidence type="ECO:0000313" key="2">
    <source>
        <dbReference type="Proteomes" id="UP000192639"/>
    </source>
</evidence>
<dbReference type="Proteomes" id="UP000192639">
    <property type="component" value="Unassembled WGS sequence"/>
</dbReference>
<keyword evidence="2" id="KW-1185">Reference proteome</keyword>
<protein>
    <submittedName>
        <fullName evidence="1">Uncharacterized protein</fullName>
    </submittedName>
</protein>
<accession>A0A1Y1S5Q1</accession>
<dbReference type="VEuPathDB" id="MicrosporidiaDB:ECANGB1_1592"/>
<evidence type="ECO:0000313" key="1">
    <source>
        <dbReference type="EMBL" id="ORD93735.1"/>
    </source>
</evidence>
<reference evidence="1 2" key="1">
    <citation type="journal article" date="2017" name="Environ. Microbiol.">
        <title>Decay of the glycolytic pathway and adaptation to intranuclear parasitism within Enterocytozoonidae microsporidia.</title>
        <authorList>
            <person name="Wiredu Boakye D."/>
            <person name="Jaroenlak P."/>
            <person name="Prachumwat A."/>
            <person name="Williams T.A."/>
            <person name="Bateman K.S."/>
            <person name="Itsathitphaisarn O."/>
            <person name="Sritunyalucksana K."/>
            <person name="Paszkiewicz K.H."/>
            <person name="Moore K.A."/>
            <person name="Stentiford G.D."/>
            <person name="Williams B.A."/>
        </authorList>
    </citation>
    <scope>NUCLEOTIDE SEQUENCE [LARGE SCALE GENOMIC DNA]</scope>
    <source>
        <strain evidence="1 2">GB1</strain>
    </source>
</reference>
<dbReference type="AlphaFoldDB" id="A0A1Y1S5Q1"/>